<organism evidence="1 2">
    <name type="scientific">Pteropus alecto</name>
    <name type="common">Black flying fox</name>
    <dbReference type="NCBI Taxonomy" id="9402"/>
    <lineage>
        <taxon>Eukaryota</taxon>
        <taxon>Metazoa</taxon>
        <taxon>Chordata</taxon>
        <taxon>Craniata</taxon>
        <taxon>Vertebrata</taxon>
        <taxon>Euteleostomi</taxon>
        <taxon>Mammalia</taxon>
        <taxon>Eutheria</taxon>
        <taxon>Laurasiatheria</taxon>
        <taxon>Chiroptera</taxon>
        <taxon>Yinpterochiroptera</taxon>
        <taxon>Pteropodoidea</taxon>
        <taxon>Pteropodidae</taxon>
        <taxon>Pteropodinae</taxon>
        <taxon>Pteropus</taxon>
    </lineage>
</organism>
<dbReference type="EMBL" id="KB030406">
    <property type="protein sequence ID" value="ELK17347.1"/>
    <property type="molecule type" value="Genomic_DNA"/>
</dbReference>
<evidence type="ECO:0000313" key="1">
    <source>
        <dbReference type="EMBL" id="ELK17347.1"/>
    </source>
</evidence>
<accession>L5L136</accession>
<name>L5L136_PTEAL</name>
<protein>
    <submittedName>
        <fullName evidence="1">Uncharacterized protein</fullName>
    </submittedName>
</protein>
<gene>
    <name evidence="1" type="ORF">PAL_GLEAN10018855</name>
</gene>
<sequence>MERHSAVPAMDKNLDHQAEVNGRKQGGQAGVGLPHSPLVIETVTEKAILSPHQILRNPSLTAASGKTCSLAPVTPTVSNECERPGKKRNYRMGMATWAILFSVSYFDTEPLTSETGLHRDETNVNNKYKKIRQAAAQVPEP</sequence>
<proteinExistence type="predicted"/>
<reference evidence="2" key="1">
    <citation type="journal article" date="2013" name="Science">
        <title>Comparative analysis of bat genomes provides insight into the evolution of flight and immunity.</title>
        <authorList>
            <person name="Zhang G."/>
            <person name="Cowled C."/>
            <person name="Shi Z."/>
            <person name="Huang Z."/>
            <person name="Bishop-Lilly K.A."/>
            <person name="Fang X."/>
            <person name="Wynne J.W."/>
            <person name="Xiong Z."/>
            <person name="Baker M.L."/>
            <person name="Zhao W."/>
            <person name="Tachedjian M."/>
            <person name="Zhu Y."/>
            <person name="Zhou P."/>
            <person name="Jiang X."/>
            <person name="Ng J."/>
            <person name="Yang L."/>
            <person name="Wu L."/>
            <person name="Xiao J."/>
            <person name="Feng Y."/>
            <person name="Chen Y."/>
            <person name="Sun X."/>
            <person name="Zhang Y."/>
            <person name="Marsh G.A."/>
            <person name="Crameri G."/>
            <person name="Broder C.C."/>
            <person name="Frey K.G."/>
            <person name="Wang L.F."/>
            <person name="Wang J."/>
        </authorList>
    </citation>
    <scope>NUCLEOTIDE SEQUENCE [LARGE SCALE GENOMIC DNA]</scope>
</reference>
<evidence type="ECO:0000313" key="2">
    <source>
        <dbReference type="Proteomes" id="UP000010552"/>
    </source>
</evidence>
<keyword evidence="2" id="KW-1185">Reference proteome</keyword>
<dbReference type="Proteomes" id="UP000010552">
    <property type="component" value="Unassembled WGS sequence"/>
</dbReference>
<dbReference type="AlphaFoldDB" id="L5L136"/>
<dbReference type="InParanoid" id="L5L136"/>